<gene>
    <name evidence="2" type="ORF">OJ962_33330</name>
</gene>
<feature type="chain" id="PRO_5045879258" description="AsmA-like C-terminal domain-containing protein" evidence="1">
    <location>
        <begin position="21"/>
        <end position="191"/>
    </location>
</feature>
<keyword evidence="1" id="KW-0732">Signal</keyword>
<evidence type="ECO:0000256" key="1">
    <source>
        <dbReference type="SAM" id="SignalP"/>
    </source>
</evidence>
<comment type="caution">
    <text evidence="2">The sequence shown here is derived from an EMBL/GenBank/DDBJ whole genome shotgun (WGS) entry which is preliminary data.</text>
</comment>
<reference evidence="2" key="1">
    <citation type="submission" date="2022-10" db="EMBL/GenBank/DDBJ databases">
        <title>The WGS of Solirubrobacter sp. CPCC 204708.</title>
        <authorList>
            <person name="Jiang Z."/>
        </authorList>
    </citation>
    <scope>NUCLEOTIDE SEQUENCE</scope>
    <source>
        <strain evidence="2">CPCC 204708</strain>
    </source>
</reference>
<dbReference type="RefSeq" id="WP_270006908.1">
    <property type="nucleotide sequence ID" value="NZ_JAPCID010000088.1"/>
</dbReference>
<dbReference type="EMBL" id="JAPCID010000088">
    <property type="protein sequence ID" value="MDA0142415.1"/>
    <property type="molecule type" value="Genomic_DNA"/>
</dbReference>
<sequence length="191" mass="19198">MRTLLATVAAVLLLAPAAQAKTYGATTLALDPGAVSALTGLGVAPAPMPPATATSSGELTFPITNRPFKALLSGTIRHSGGISLTAGATTVKLENFWIDPLRRQLTAEVGGARVPILSLDFSKVRLGFGGGTLKLGPVAGNLTAVAASALDSAFGLRRGPIPPGLNLGDATPRYGLLWGRGDGPGAPAPAR</sequence>
<evidence type="ECO:0000313" key="3">
    <source>
        <dbReference type="Proteomes" id="UP001147700"/>
    </source>
</evidence>
<evidence type="ECO:0008006" key="4">
    <source>
        <dbReference type="Google" id="ProtNLM"/>
    </source>
</evidence>
<protein>
    <recommendedName>
        <fullName evidence="4">AsmA-like C-terminal domain-containing protein</fullName>
    </recommendedName>
</protein>
<keyword evidence="3" id="KW-1185">Reference proteome</keyword>
<proteinExistence type="predicted"/>
<dbReference type="Proteomes" id="UP001147700">
    <property type="component" value="Unassembled WGS sequence"/>
</dbReference>
<feature type="signal peptide" evidence="1">
    <location>
        <begin position="1"/>
        <end position="20"/>
    </location>
</feature>
<accession>A0ABT4RVD0</accession>
<name>A0ABT4RVD0_9ACTN</name>
<organism evidence="2 3">
    <name type="scientific">Solirubrobacter deserti</name>
    <dbReference type="NCBI Taxonomy" id="2282478"/>
    <lineage>
        <taxon>Bacteria</taxon>
        <taxon>Bacillati</taxon>
        <taxon>Actinomycetota</taxon>
        <taxon>Thermoleophilia</taxon>
        <taxon>Solirubrobacterales</taxon>
        <taxon>Solirubrobacteraceae</taxon>
        <taxon>Solirubrobacter</taxon>
    </lineage>
</organism>
<evidence type="ECO:0000313" key="2">
    <source>
        <dbReference type="EMBL" id="MDA0142415.1"/>
    </source>
</evidence>